<evidence type="ECO:0000256" key="1">
    <source>
        <dbReference type="SAM" id="Phobius"/>
    </source>
</evidence>
<dbReference type="GO" id="GO:0009103">
    <property type="term" value="P:lipopolysaccharide biosynthetic process"/>
    <property type="evidence" value="ECO:0007669"/>
    <property type="project" value="TreeGrafter"/>
</dbReference>
<comment type="caution">
    <text evidence="4">The sequence shown here is derived from an EMBL/GenBank/DDBJ whole genome shotgun (WGS) entry which is preliminary data.</text>
</comment>
<dbReference type="GO" id="GO:0016020">
    <property type="term" value="C:membrane"/>
    <property type="evidence" value="ECO:0007669"/>
    <property type="project" value="TreeGrafter"/>
</dbReference>
<dbReference type="Pfam" id="PF19040">
    <property type="entry name" value="SGNH"/>
    <property type="match status" value="1"/>
</dbReference>
<dbReference type="Pfam" id="PF01757">
    <property type="entry name" value="Acyl_transf_3"/>
    <property type="match status" value="1"/>
</dbReference>
<feature type="domain" description="Acyltransferase 3" evidence="2">
    <location>
        <begin position="12"/>
        <end position="331"/>
    </location>
</feature>
<dbReference type="EMBL" id="SPUM01000024">
    <property type="protein sequence ID" value="TFW34549.1"/>
    <property type="molecule type" value="Genomic_DNA"/>
</dbReference>
<evidence type="ECO:0000259" key="2">
    <source>
        <dbReference type="Pfam" id="PF01757"/>
    </source>
</evidence>
<feature type="transmembrane region" description="Helical" evidence="1">
    <location>
        <begin position="283"/>
        <end position="307"/>
    </location>
</feature>
<dbReference type="InterPro" id="IPR050879">
    <property type="entry name" value="Acyltransferase_3"/>
</dbReference>
<dbReference type="RefSeq" id="WP_135188414.1">
    <property type="nucleotide sequence ID" value="NZ_SPUM01000024.1"/>
</dbReference>
<dbReference type="OrthoDB" id="9814807at2"/>
<dbReference type="PANTHER" id="PTHR23028:SF53">
    <property type="entry name" value="ACYL_TRANSF_3 DOMAIN-CONTAINING PROTEIN"/>
    <property type="match status" value="1"/>
</dbReference>
<accession>A0A4Y9T6M9</accession>
<feature type="transmembrane region" description="Helical" evidence="1">
    <location>
        <begin position="346"/>
        <end position="370"/>
    </location>
</feature>
<name>A0A4Y9T6M9_9BURK</name>
<gene>
    <name evidence="4" type="ORF">E4O92_03740</name>
</gene>
<keyword evidence="1" id="KW-0812">Transmembrane</keyword>
<dbReference type="Proteomes" id="UP000297258">
    <property type="component" value="Unassembled WGS sequence"/>
</dbReference>
<dbReference type="SUPFAM" id="SSF52266">
    <property type="entry name" value="SGNH hydrolase"/>
    <property type="match status" value="1"/>
</dbReference>
<feature type="transmembrane region" description="Helical" evidence="1">
    <location>
        <begin position="251"/>
        <end position="271"/>
    </location>
</feature>
<feature type="transmembrane region" description="Helical" evidence="1">
    <location>
        <begin position="138"/>
        <end position="160"/>
    </location>
</feature>
<dbReference type="PANTHER" id="PTHR23028">
    <property type="entry name" value="ACETYLTRANSFERASE"/>
    <property type="match status" value="1"/>
</dbReference>
<feature type="transmembrane region" description="Helical" evidence="1">
    <location>
        <begin position="33"/>
        <end position="57"/>
    </location>
</feature>
<protein>
    <submittedName>
        <fullName evidence="4">Acyltransferase</fullName>
    </submittedName>
</protein>
<proteinExistence type="predicted"/>
<reference evidence="4 5" key="1">
    <citation type="submission" date="2019-03" db="EMBL/GenBank/DDBJ databases">
        <title>Draft genome of Massilia hortus sp. nov., a novel bacterial species of the Oxalobacteraceae family.</title>
        <authorList>
            <person name="Peta V."/>
            <person name="Raths R."/>
            <person name="Bucking H."/>
        </authorList>
    </citation>
    <scope>NUCLEOTIDE SEQUENCE [LARGE SCALE GENOMIC DNA]</scope>
    <source>
        <strain evidence="4 5">ONC3</strain>
    </source>
</reference>
<keyword evidence="1" id="KW-0472">Membrane</keyword>
<evidence type="ECO:0000259" key="3">
    <source>
        <dbReference type="Pfam" id="PF19040"/>
    </source>
</evidence>
<keyword evidence="4" id="KW-0012">Acyltransferase</keyword>
<evidence type="ECO:0000313" key="4">
    <source>
        <dbReference type="EMBL" id="TFW34549.1"/>
    </source>
</evidence>
<keyword evidence="4" id="KW-0808">Transferase</keyword>
<organism evidence="4 5">
    <name type="scientific">Massilia horti</name>
    <dbReference type="NCBI Taxonomy" id="2562153"/>
    <lineage>
        <taxon>Bacteria</taxon>
        <taxon>Pseudomonadati</taxon>
        <taxon>Pseudomonadota</taxon>
        <taxon>Betaproteobacteria</taxon>
        <taxon>Burkholderiales</taxon>
        <taxon>Oxalobacteraceae</taxon>
        <taxon>Telluria group</taxon>
        <taxon>Massilia</taxon>
    </lineage>
</organism>
<feature type="domain" description="SGNH" evidence="3">
    <location>
        <begin position="417"/>
        <end position="647"/>
    </location>
</feature>
<sequence length="662" mass="72181">MTVPAQPGYRPDIDGLRAVAVLSVVLYHGWPHVFAGGFIGVDVFFVISGYLITSIIIAELERGRFTLAGFYARRIRRIFPALLLVLAATAGFGWYVLLGPEFRQAGRHVAAGGAFVSNLLLWSEAGYFDNAAATKPLLHLWSLGIEEQFYLLWPLLLWLVHRRARNFLFLIGLVFLLSMGANLALAGSDATAAFYSPASRFWELMAGGIGAHLHLRRQPWGPRVRTQASIAGALLLAAGLVLIRPHDPFPGTWALLPVAGAFLLIMAGPAAPLNRLLGRRLAVGIGVISYPLYLWHWPLLSFGYILNGDKPPWQVRVALVAASFVLAFLTWALVERPLRHRAPRARLVTGLAGGMLAAVLAGVLVGAGAIRERIDARGAETYLDALNDSDFPGPGFAPYRYQGVLFEMVRSQAPGITLFLGDSVVQQYGPYIEATLAAQPRSYRSVMFATAGNCPPIPHAYPLPMVRNALCQPTVRAGYAFAARPEVDTVVIGAAWYGYFLAHSGGLLFDDGRRQLEFPDPAAMDAAYQALEQAIRDLRQRGKRVFLLLQPAMGPAFDPRNMITGSRLGRIRPLARIEPVRLDRFLADNAGPHERLSAIARRAGAELIDPTRFLCADNACPVLGPDGAPVYTDTMHMRPAYSRAAAGYLARTIAREPAVAQQ</sequence>
<feature type="transmembrane region" description="Helical" evidence="1">
    <location>
        <begin position="313"/>
        <end position="334"/>
    </location>
</feature>
<feature type="transmembrane region" description="Helical" evidence="1">
    <location>
        <begin position="227"/>
        <end position="245"/>
    </location>
</feature>
<dbReference type="AlphaFoldDB" id="A0A4Y9T6M9"/>
<dbReference type="InterPro" id="IPR002656">
    <property type="entry name" value="Acyl_transf_3_dom"/>
</dbReference>
<keyword evidence="1" id="KW-1133">Transmembrane helix</keyword>
<dbReference type="GO" id="GO:0016747">
    <property type="term" value="F:acyltransferase activity, transferring groups other than amino-acyl groups"/>
    <property type="evidence" value="ECO:0007669"/>
    <property type="project" value="InterPro"/>
</dbReference>
<keyword evidence="5" id="KW-1185">Reference proteome</keyword>
<dbReference type="InterPro" id="IPR043968">
    <property type="entry name" value="SGNH"/>
</dbReference>
<feature type="transmembrane region" description="Helical" evidence="1">
    <location>
        <begin position="198"/>
        <end position="215"/>
    </location>
</feature>
<feature type="transmembrane region" description="Helical" evidence="1">
    <location>
        <begin position="78"/>
        <end position="97"/>
    </location>
</feature>
<evidence type="ECO:0000313" key="5">
    <source>
        <dbReference type="Proteomes" id="UP000297258"/>
    </source>
</evidence>
<feature type="transmembrane region" description="Helical" evidence="1">
    <location>
        <begin position="167"/>
        <end position="186"/>
    </location>
</feature>